<keyword evidence="5" id="KW-0289">Folate biosynthesis</keyword>
<keyword evidence="6" id="KW-0456">Lyase</keyword>
<comment type="similarity">
    <text evidence="3">Belongs to the DHNA family.</text>
</comment>
<dbReference type="GO" id="GO:0004150">
    <property type="term" value="F:dihydroneopterin aldolase activity"/>
    <property type="evidence" value="ECO:0007669"/>
    <property type="project" value="UniProtKB-EC"/>
</dbReference>
<comment type="pathway">
    <text evidence="2">Cofactor biosynthesis; tetrahydrofolate biosynthesis; 2-amino-4-hydroxy-6-hydroxymethyl-7,8-dihydropteridine diphosphate from 7,8-dihydroneopterin triphosphate: step 3/4.</text>
</comment>
<comment type="caution">
    <text evidence="9">The sequence shown here is derived from an EMBL/GenBank/DDBJ whole genome shotgun (WGS) entry which is preliminary data.</text>
</comment>
<dbReference type="InterPro" id="IPR006156">
    <property type="entry name" value="Dihydroneopterin_aldolase"/>
</dbReference>
<dbReference type="OrthoDB" id="5425486at2759"/>
<evidence type="ECO:0000256" key="7">
    <source>
        <dbReference type="ARBA" id="ARBA00032903"/>
    </source>
</evidence>
<dbReference type="NCBIfam" id="TIGR00526">
    <property type="entry name" value="folB_dom"/>
    <property type="match status" value="1"/>
</dbReference>
<feature type="domain" description="Dihydroneopterin aldolase/epimerase" evidence="8">
    <location>
        <begin position="6"/>
        <end position="118"/>
    </location>
</feature>
<dbReference type="InterPro" id="IPR043133">
    <property type="entry name" value="GTP-CH-I_C/QueF"/>
</dbReference>
<evidence type="ECO:0000259" key="8">
    <source>
        <dbReference type="SMART" id="SM00905"/>
    </source>
</evidence>
<dbReference type="GO" id="GO:0046656">
    <property type="term" value="P:folic acid biosynthetic process"/>
    <property type="evidence" value="ECO:0007669"/>
    <property type="project" value="UniProtKB-KW"/>
</dbReference>
<comment type="catalytic activity">
    <reaction evidence="1">
        <text>7,8-dihydroneopterin = 6-hydroxymethyl-7,8-dihydropterin + glycolaldehyde</text>
        <dbReference type="Rhea" id="RHEA:10540"/>
        <dbReference type="ChEBI" id="CHEBI:17001"/>
        <dbReference type="ChEBI" id="CHEBI:17071"/>
        <dbReference type="ChEBI" id="CHEBI:44841"/>
        <dbReference type="EC" id="4.1.2.25"/>
    </reaction>
</comment>
<dbReference type="InterPro" id="IPR006157">
    <property type="entry name" value="FolB_dom"/>
</dbReference>
<proteinExistence type="inferred from homology"/>
<evidence type="ECO:0000256" key="6">
    <source>
        <dbReference type="ARBA" id="ARBA00023239"/>
    </source>
</evidence>
<reference evidence="9" key="1">
    <citation type="submission" date="2021-03" db="EMBL/GenBank/DDBJ databases">
        <authorList>
            <person name="Tagirdzhanova G."/>
        </authorList>
    </citation>
    <scope>NUCLEOTIDE SEQUENCE</scope>
</reference>
<dbReference type="AlphaFoldDB" id="A0A8H3ER91"/>
<name>A0A8H3ER91_9LECA</name>
<dbReference type="EC" id="4.1.2.25" evidence="4"/>
<dbReference type="Pfam" id="PF02152">
    <property type="entry name" value="FolB"/>
    <property type="match status" value="2"/>
</dbReference>
<dbReference type="EMBL" id="CAJPDR010000031">
    <property type="protein sequence ID" value="CAF9908792.1"/>
    <property type="molecule type" value="Genomic_DNA"/>
</dbReference>
<dbReference type="SUPFAM" id="SSF55620">
    <property type="entry name" value="Tetrahydrobiopterin biosynthesis enzymes-like"/>
    <property type="match status" value="2"/>
</dbReference>
<dbReference type="PANTHER" id="PTHR42844:SF1">
    <property type="entry name" value="DIHYDRONEOPTERIN ALDOLASE 1-RELATED"/>
    <property type="match status" value="1"/>
</dbReference>
<sequence length="260" mass="28815">MPMDTISLRNFHMTAVIGPDAWNRPGKSQPILLTLKLLIDTTSAGTSDEIAHTFSYGQMCNDTTLLSDGHFRSIDELTTNLVGIALAKNWPGESLQISCVAPKALLRVEGGLGRDITLRKQWIESQTTRQQIWGWERHAWLVKKLKVACIIGVNPHERLEKQQVTINLEVVGAQGKDEEDGKEQNGEGKAPWATLVSRVCSVVERSEFQTLEALATLIARTCLEDFPIPQITVSTEKPSALTFVEGAGVEITRDRSFLNH</sequence>
<evidence type="ECO:0000256" key="5">
    <source>
        <dbReference type="ARBA" id="ARBA00022909"/>
    </source>
</evidence>
<accession>A0A8H3ER91</accession>
<dbReference type="Proteomes" id="UP000664203">
    <property type="component" value="Unassembled WGS sequence"/>
</dbReference>
<dbReference type="Gene3D" id="3.30.1130.10">
    <property type="match status" value="2"/>
</dbReference>
<protein>
    <recommendedName>
        <fullName evidence="4">dihydroneopterin aldolase</fullName>
        <ecNumber evidence="4">4.1.2.25</ecNumber>
    </recommendedName>
    <alternativeName>
        <fullName evidence="7">7,8-dihydroneopterin aldolase</fullName>
    </alternativeName>
</protein>
<evidence type="ECO:0000256" key="1">
    <source>
        <dbReference type="ARBA" id="ARBA00001353"/>
    </source>
</evidence>
<keyword evidence="10" id="KW-1185">Reference proteome</keyword>
<dbReference type="GO" id="GO:0005737">
    <property type="term" value="C:cytoplasm"/>
    <property type="evidence" value="ECO:0007669"/>
    <property type="project" value="TreeGrafter"/>
</dbReference>
<dbReference type="PANTHER" id="PTHR42844">
    <property type="entry name" value="DIHYDRONEOPTERIN ALDOLASE 1-RELATED"/>
    <property type="match status" value="1"/>
</dbReference>
<evidence type="ECO:0000256" key="3">
    <source>
        <dbReference type="ARBA" id="ARBA00005708"/>
    </source>
</evidence>
<dbReference type="SMART" id="SM00905">
    <property type="entry name" value="FolB"/>
    <property type="match status" value="2"/>
</dbReference>
<evidence type="ECO:0000256" key="2">
    <source>
        <dbReference type="ARBA" id="ARBA00005013"/>
    </source>
</evidence>
<organism evidence="9 10">
    <name type="scientific">Alectoria fallacina</name>
    <dbReference type="NCBI Taxonomy" id="1903189"/>
    <lineage>
        <taxon>Eukaryota</taxon>
        <taxon>Fungi</taxon>
        <taxon>Dikarya</taxon>
        <taxon>Ascomycota</taxon>
        <taxon>Pezizomycotina</taxon>
        <taxon>Lecanoromycetes</taxon>
        <taxon>OSLEUM clade</taxon>
        <taxon>Lecanoromycetidae</taxon>
        <taxon>Lecanorales</taxon>
        <taxon>Lecanorineae</taxon>
        <taxon>Parmeliaceae</taxon>
        <taxon>Alectoria</taxon>
    </lineage>
</organism>
<evidence type="ECO:0000256" key="4">
    <source>
        <dbReference type="ARBA" id="ARBA00013043"/>
    </source>
</evidence>
<feature type="domain" description="Dihydroneopterin aldolase/epimerase" evidence="8">
    <location>
        <begin position="140"/>
        <end position="253"/>
    </location>
</feature>
<gene>
    <name evidence="9" type="primary">FOL1_1</name>
    <name evidence="9" type="ORF">ALECFALPRED_005054</name>
</gene>
<evidence type="ECO:0000313" key="10">
    <source>
        <dbReference type="Proteomes" id="UP000664203"/>
    </source>
</evidence>
<evidence type="ECO:0000313" key="9">
    <source>
        <dbReference type="EMBL" id="CAF9908792.1"/>
    </source>
</evidence>